<feature type="transmembrane region" description="Helical" evidence="1">
    <location>
        <begin position="12"/>
        <end position="32"/>
    </location>
</feature>
<organism evidence="2 3">
    <name type="scientific">Comamonas odontotermitis</name>
    <dbReference type="NCBI Taxonomy" id="379895"/>
    <lineage>
        <taxon>Bacteria</taxon>
        <taxon>Pseudomonadati</taxon>
        <taxon>Pseudomonadota</taxon>
        <taxon>Betaproteobacteria</taxon>
        <taxon>Burkholderiales</taxon>
        <taxon>Comamonadaceae</taxon>
        <taxon>Comamonas</taxon>
    </lineage>
</organism>
<protein>
    <submittedName>
        <fullName evidence="2">Membrane protein YccC</fullName>
    </submittedName>
</protein>
<comment type="caution">
    <text evidence="2">The sequence shown here is derived from an EMBL/GenBank/DDBJ whole genome shotgun (WGS) entry which is preliminary data.</text>
</comment>
<sequence length="74" mass="8524">MHEDPPRDTAERNVRMGCGTLLGLFIAGLIGFQTYPSWTSWAMICIVSVVICAWLAVRFGDGFWYKALELLRWW</sequence>
<dbReference type="RefSeq" id="WP_184708642.1">
    <property type="nucleotide sequence ID" value="NZ_JACHKZ010000013.1"/>
</dbReference>
<feature type="transmembrane region" description="Helical" evidence="1">
    <location>
        <begin position="38"/>
        <end position="57"/>
    </location>
</feature>
<keyword evidence="1" id="KW-0472">Membrane</keyword>
<accession>A0ABR6RGJ0</accession>
<name>A0ABR6RGJ0_9BURK</name>
<proteinExistence type="predicted"/>
<gene>
    <name evidence="2" type="ORF">HNP33_002352</name>
</gene>
<evidence type="ECO:0000256" key="1">
    <source>
        <dbReference type="SAM" id="Phobius"/>
    </source>
</evidence>
<evidence type="ECO:0000313" key="3">
    <source>
        <dbReference type="Proteomes" id="UP000562492"/>
    </source>
</evidence>
<evidence type="ECO:0000313" key="2">
    <source>
        <dbReference type="EMBL" id="MBB6578271.1"/>
    </source>
</evidence>
<keyword evidence="3" id="KW-1185">Reference proteome</keyword>
<reference evidence="2 3" key="1">
    <citation type="submission" date="2020-08" db="EMBL/GenBank/DDBJ databases">
        <title>Functional genomics of gut bacteria from endangered species of beetles.</title>
        <authorList>
            <person name="Carlos-Shanley C."/>
        </authorList>
    </citation>
    <scope>NUCLEOTIDE SEQUENCE [LARGE SCALE GENOMIC DNA]</scope>
    <source>
        <strain evidence="2 3">S00124</strain>
    </source>
</reference>
<dbReference type="Proteomes" id="UP000562492">
    <property type="component" value="Unassembled WGS sequence"/>
</dbReference>
<dbReference type="EMBL" id="JACHKZ010000013">
    <property type="protein sequence ID" value="MBB6578271.1"/>
    <property type="molecule type" value="Genomic_DNA"/>
</dbReference>
<keyword evidence="1" id="KW-0812">Transmembrane</keyword>
<keyword evidence="1" id="KW-1133">Transmembrane helix</keyword>